<evidence type="ECO:0000313" key="1">
    <source>
        <dbReference type="EMBL" id="EDP95476.1"/>
    </source>
</evidence>
<protein>
    <submittedName>
        <fullName evidence="1">Uncharacterized protein</fullName>
    </submittedName>
</protein>
<proteinExistence type="predicted"/>
<keyword evidence="2" id="KW-1185">Reference proteome</keyword>
<dbReference type="Proteomes" id="UP000002945">
    <property type="component" value="Unassembled WGS sequence"/>
</dbReference>
<accession>A9E379</accession>
<organism evidence="1 2">
    <name type="scientific">Kordia algicida OT-1</name>
    <dbReference type="NCBI Taxonomy" id="391587"/>
    <lineage>
        <taxon>Bacteria</taxon>
        <taxon>Pseudomonadati</taxon>
        <taxon>Bacteroidota</taxon>
        <taxon>Flavobacteriia</taxon>
        <taxon>Flavobacteriales</taxon>
        <taxon>Flavobacteriaceae</taxon>
        <taxon>Kordia</taxon>
    </lineage>
</organism>
<name>A9E379_9FLAO</name>
<dbReference type="AlphaFoldDB" id="A9E379"/>
<comment type="caution">
    <text evidence="1">The sequence shown here is derived from an EMBL/GenBank/DDBJ whole genome shotgun (WGS) entry which is preliminary data.</text>
</comment>
<reference evidence="1 2" key="1">
    <citation type="journal article" date="2011" name="J. Bacteriol.">
        <title>Genome sequence of the algicidal bacterium Kordia algicida OT-1.</title>
        <authorList>
            <person name="Lee H.S."/>
            <person name="Kang S.G."/>
            <person name="Kwon K.K."/>
            <person name="Lee J.H."/>
            <person name="Kim S.J."/>
        </authorList>
    </citation>
    <scope>NUCLEOTIDE SEQUENCE [LARGE SCALE GENOMIC DNA]</scope>
    <source>
        <strain evidence="1 2">OT-1</strain>
    </source>
</reference>
<dbReference type="STRING" id="391587.KAOT1_11151"/>
<dbReference type="HOGENOM" id="CLU_2916584_0_0_10"/>
<gene>
    <name evidence="1" type="ORF">KAOT1_11151</name>
</gene>
<dbReference type="EMBL" id="ABIB01000008">
    <property type="protein sequence ID" value="EDP95476.1"/>
    <property type="molecule type" value="Genomic_DNA"/>
</dbReference>
<evidence type="ECO:0000313" key="2">
    <source>
        <dbReference type="Proteomes" id="UP000002945"/>
    </source>
</evidence>
<sequence>MLIFKDLEEKLIFTQIHDFLAIYMISEIFYTISTSKIDKKTIFLHISHENYFFEEFFVLIF</sequence>